<feature type="domain" description="Cadherin" evidence="2">
    <location>
        <begin position="148"/>
        <end position="241"/>
    </location>
</feature>
<reference evidence="3 4" key="1">
    <citation type="submission" date="2020-08" db="EMBL/GenBank/DDBJ databases">
        <title>Description of novel Flavobacterium F-392 isolate.</title>
        <authorList>
            <person name="Saticioglu I.B."/>
            <person name="Duman M."/>
            <person name="Altun S."/>
        </authorList>
    </citation>
    <scope>NUCLEOTIDE SEQUENCE [LARGE SCALE GENOMIC DNA]</scope>
    <source>
        <strain evidence="3 4">F-392</strain>
    </source>
</reference>
<keyword evidence="1" id="KW-0732">Signal</keyword>
<dbReference type="Proteomes" id="UP000641454">
    <property type="component" value="Unassembled WGS sequence"/>
</dbReference>
<gene>
    <name evidence="3" type="ORF">H8R25_16720</name>
</gene>
<dbReference type="NCBIfam" id="TIGR04183">
    <property type="entry name" value="Por_Secre_tail"/>
    <property type="match status" value="1"/>
</dbReference>
<sequence length="1642" mass="171875">FLCENLTSLTIGNSVTSIEPAAFYLCNSLNTVTIGDSLATGDIAIKPYAFFLCENLTSLTIGNSVTSIEPAAFYLCDKINFVTAYWTTSAAIPVIVDTSVFSGLELSLVELHVPAGTKPLYQAKTVWKDFKIIEEKVAPSAIVLSATSVDENVTAEAKVGDLTSTDLNTGEAFTYAFVDNENFPDNASFTITDNVLTINASPDFETKSSYSIRLKTTDQGGLSFEKDFTITINDLSYVPLLTFENINKTYGDINFDLGATSNSTGTISYSVVEGTGEVILSGITNKTVVLKTVGTVVIRATQVAAGDYTAATKDIMLTITAKPIIVTADASQTKVYGTTDPSLTYSVSPSLVGTDAFSGALTRVSGQNVGSYAIAQNTLSAGSNYTITYVAKDFAISAKPITVTADASQTKVYGTTDPSLTYSVSPSLFGTDTFTGALTRVSGQNVGSYAIAQNTLSAGSNYTITYVAKDFAITAKPITVIADASQTKVYGTTDPTLTYSVSPSLVGTDAFTGILARVAGENTGTYAIEQGDLSAGSNYTITYVAKDFAITAKPITVTAEVSQTKVYGTTDPSLTYSVSPSLVGTDTFTGTLTRVAGENAGTYAIAQNTLSAGSNYTIAYIAKDFAIIAKLITVTADASQTKVYGTTDPSLTYSVSPSLVGTDAFTGALTRVVGENVGNYAIKQNDLSAGSNYTITYLAKDFTITAKPITVTAEVSQTKVYGTTDPSLTYSVSPSLVGTDTFTGTLTRVVGENVGNYAIKQNDLSAGSNYTTTYVAKDFAITAKPITVIADASQTKVYGTTDPSLTYSVSPSLVGTDTFTGTLTRVVGENVGNYAIKQNDLSAGSNYTTTYVAKDFAITAKPITVIADASQTKVYGTTDPSLTYSVSPSLVGTDTFTGTLARVAGENRGSYAIAQNTLSAGSNYTITYVAKDFAITAKPITVTADASQTKVYGTTDPSLTYSVSPSLVGTDTFTGALSRVSGQNVGSYAIKQNDLSAGSNYTITYLAKDFTITAKPITVTADASQTKVYGTTDPSLTYSVSPSLVGTDTFTGTLARVAGENRGSYAIAQNTLSAGSNYTIAYIAKDFAITAKPITVTADASQTKVYGTTDPSLTYSVSPSLVGTDTFTGTLTRVAGENTGTYAIEQGDLSAGSNYTITYVAKDFAITAKPITVTADASQTKVYGTTDPSLTYSVSPSLVGTDTFTGALSRVSGQNVGSYAIAQNTLSAASNYVINFVSSDFTITAKPITIIATAGQTKEYGAQDPVFTYASSEVLLAGNSFTGSLGRVANTNAGTYAYTIGNLSAGPNYVLTVAGSNTFEIKAKPIMVTAAAKTKVYGTTDVPLTYTATPSLLGTDNFTGTLSRTAGENAGAYAITQGTLNAGVNYAVTFAPAIYFITKADQVITWNQTLVSDCGSSASIVLTATSNSGLPISYTSSNSNVATVSNGVLNFGNYGFATITANQQGNNNYNAAPSIVLPIVNSQPNLIRKQFDTVIFFDNSSNEFVSYSWYKNGLVVAGQTAQYFKEASALNGTYYAVATKKDGTLIRTCPLVLASSGIVEIMNIAPNPVRSNSGYQLITNIEAAQIQNARVTVFNILGSLITDKVVNESTINMIAPSVDGIYIVRLTLSNGKVFTKNLLVRN</sequence>
<name>A0A923N2B8_9FLAO</name>
<dbReference type="SUPFAM" id="SSF49373">
    <property type="entry name" value="Invasin/intimin cell-adhesion fragments"/>
    <property type="match status" value="1"/>
</dbReference>
<feature type="non-terminal residue" evidence="3">
    <location>
        <position position="1"/>
    </location>
</feature>
<evidence type="ECO:0000313" key="3">
    <source>
        <dbReference type="EMBL" id="MBC5846066.1"/>
    </source>
</evidence>
<dbReference type="SUPFAM" id="SSF49313">
    <property type="entry name" value="Cadherin-like"/>
    <property type="match status" value="1"/>
</dbReference>
<dbReference type="InterPro" id="IPR032675">
    <property type="entry name" value="LRR_dom_sf"/>
</dbReference>
<accession>A0A923N2B8</accession>
<dbReference type="Pfam" id="PF13306">
    <property type="entry name" value="LRR_5"/>
    <property type="match status" value="1"/>
</dbReference>
<dbReference type="RefSeq" id="WP_187021384.1">
    <property type="nucleotide sequence ID" value="NZ_JACRUK010000068.1"/>
</dbReference>
<dbReference type="InterPro" id="IPR002126">
    <property type="entry name" value="Cadherin-like_dom"/>
</dbReference>
<dbReference type="InterPro" id="IPR008964">
    <property type="entry name" value="Invasin/intimin_cell_adhesion"/>
</dbReference>
<dbReference type="GO" id="GO:0007156">
    <property type="term" value="P:homophilic cell adhesion via plasma membrane adhesion molecules"/>
    <property type="evidence" value="ECO:0007669"/>
    <property type="project" value="InterPro"/>
</dbReference>
<proteinExistence type="predicted"/>
<protein>
    <submittedName>
        <fullName evidence="3">Leucine-rich repeat protein</fullName>
    </submittedName>
</protein>
<dbReference type="InterPro" id="IPR026444">
    <property type="entry name" value="Secre_tail"/>
</dbReference>
<evidence type="ECO:0000256" key="1">
    <source>
        <dbReference type="ARBA" id="ARBA00022729"/>
    </source>
</evidence>
<dbReference type="EMBL" id="JACRUL010000069">
    <property type="protein sequence ID" value="MBC5846066.1"/>
    <property type="molecule type" value="Genomic_DNA"/>
</dbReference>
<dbReference type="InterPro" id="IPR015919">
    <property type="entry name" value="Cadherin-like_sf"/>
</dbReference>
<keyword evidence="4" id="KW-1185">Reference proteome</keyword>
<dbReference type="InterPro" id="IPR026906">
    <property type="entry name" value="LRR_5"/>
</dbReference>
<dbReference type="PROSITE" id="PS50268">
    <property type="entry name" value="CADHERIN_2"/>
    <property type="match status" value="1"/>
</dbReference>
<dbReference type="InterPro" id="IPR041286">
    <property type="entry name" value="MBG_2"/>
</dbReference>
<dbReference type="GO" id="GO:0016020">
    <property type="term" value="C:membrane"/>
    <property type="evidence" value="ECO:0007669"/>
    <property type="project" value="InterPro"/>
</dbReference>
<comment type="caution">
    <text evidence="3">The sequence shown here is derived from an EMBL/GenBank/DDBJ whole genome shotgun (WGS) entry which is preliminary data.</text>
</comment>
<dbReference type="GO" id="GO:0005509">
    <property type="term" value="F:calcium ion binding"/>
    <property type="evidence" value="ECO:0007669"/>
    <property type="project" value="InterPro"/>
</dbReference>
<dbReference type="Pfam" id="PF18676">
    <property type="entry name" value="MBG_2"/>
    <property type="match status" value="14"/>
</dbReference>
<dbReference type="CDD" id="cd11304">
    <property type="entry name" value="Cadherin_repeat"/>
    <property type="match status" value="1"/>
</dbReference>
<dbReference type="Gene3D" id="3.80.10.10">
    <property type="entry name" value="Ribonuclease Inhibitor"/>
    <property type="match status" value="1"/>
</dbReference>
<evidence type="ECO:0000259" key="2">
    <source>
        <dbReference type="PROSITE" id="PS50268"/>
    </source>
</evidence>
<dbReference type="SUPFAM" id="SSF52058">
    <property type="entry name" value="L domain-like"/>
    <property type="match status" value="1"/>
</dbReference>
<organism evidence="3 4">
    <name type="scientific">Flavobacterium muglaense</name>
    <dbReference type="NCBI Taxonomy" id="2764716"/>
    <lineage>
        <taxon>Bacteria</taxon>
        <taxon>Pseudomonadati</taxon>
        <taxon>Bacteroidota</taxon>
        <taxon>Flavobacteriia</taxon>
        <taxon>Flavobacteriales</taxon>
        <taxon>Flavobacteriaceae</taxon>
        <taxon>Flavobacterium</taxon>
    </lineage>
</organism>
<evidence type="ECO:0000313" key="4">
    <source>
        <dbReference type="Proteomes" id="UP000641454"/>
    </source>
</evidence>
<dbReference type="Gene3D" id="2.60.40.60">
    <property type="entry name" value="Cadherins"/>
    <property type="match status" value="1"/>
</dbReference>